<dbReference type="Proteomes" id="UP000008630">
    <property type="component" value="Chromosome"/>
</dbReference>
<dbReference type="Gene3D" id="2.30.110.10">
    <property type="entry name" value="Electron Transport, Fmn-binding Protein, Chain A"/>
    <property type="match status" value="1"/>
</dbReference>
<reference key="1">
    <citation type="submission" date="2010-11" db="EMBL/GenBank/DDBJ databases">
        <title>The complete genome of Bacteroides helcogenes P 36-108.</title>
        <authorList>
            <consortium name="US DOE Joint Genome Institute (JGI-PGF)"/>
            <person name="Lucas S."/>
            <person name="Copeland A."/>
            <person name="Lapidus A."/>
            <person name="Bruce D."/>
            <person name="Goodwin L."/>
            <person name="Pitluck S."/>
            <person name="Kyrpides N."/>
            <person name="Mavromatis K."/>
            <person name="Ivanova N."/>
            <person name="Zeytun A."/>
            <person name="Brettin T."/>
            <person name="Detter J.C."/>
            <person name="Tapia R."/>
            <person name="Han C."/>
            <person name="Land M."/>
            <person name="Hauser L."/>
            <person name="Markowitz V."/>
            <person name="Cheng J.-F."/>
            <person name="Hugenholtz P."/>
            <person name="Woyke T."/>
            <person name="Wu D."/>
            <person name="Gronow S."/>
            <person name="Wellnitz S."/>
            <person name="Brambilla E."/>
            <person name="Klenk H.-P."/>
            <person name="Eisen J.A."/>
        </authorList>
    </citation>
    <scope>NUCLEOTIDE SEQUENCE</scope>
    <source>
        <strain>P 36-108</strain>
    </source>
</reference>
<dbReference type="InterPro" id="IPR012349">
    <property type="entry name" value="Split_barrel_FMN-bd"/>
</dbReference>
<dbReference type="AlphaFoldDB" id="E6SU11"/>
<feature type="transmembrane region" description="Helical" evidence="2">
    <location>
        <begin position="6"/>
        <end position="27"/>
    </location>
</feature>
<dbReference type="InterPro" id="IPR002563">
    <property type="entry name" value="Flavin_Rdtase-like_dom"/>
</dbReference>
<keyword evidence="5" id="KW-1185">Reference proteome</keyword>
<organism evidence="4 5">
    <name type="scientific">Bacteroides helcogenes (strain ATCC 35417 / DSM 20613 / JCM 6297 / CCUG 15421 / P 36-108)</name>
    <dbReference type="NCBI Taxonomy" id="693979"/>
    <lineage>
        <taxon>Bacteria</taxon>
        <taxon>Pseudomonadati</taxon>
        <taxon>Bacteroidota</taxon>
        <taxon>Bacteroidia</taxon>
        <taxon>Bacteroidales</taxon>
        <taxon>Bacteroidaceae</taxon>
        <taxon>Bacteroides</taxon>
    </lineage>
</organism>
<name>E6SU11_BACT6</name>
<dbReference type="EMBL" id="CP002352">
    <property type="protein sequence ID" value="ADV43312.1"/>
    <property type="molecule type" value="Genomic_DNA"/>
</dbReference>
<evidence type="ECO:0000256" key="2">
    <source>
        <dbReference type="SAM" id="Phobius"/>
    </source>
</evidence>
<keyword evidence="2" id="KW-1133">Transmembrane helix</keyword>
<dbReference type="InterPro" id="IPR052174">
    <property type="entry name" value="Flavoredoxin"/>
</dbReference>
<dbReference type="eggNOG" id="COG1853">
    <property type="taxonomic scope" value="Bacteria"/>
</dbReference>
<comment type="similarity">
    <text evidence="1">Belongs to the flavoredoxin family.</text>
</comment>
<evidence type="ECO:0000256" key="1">
    <source>
        <dbReference type="ARBA" id="ARBA00038054"/>
    </source>
</evidence>
<dbReference type="OrthoDB" id="9791490at2"/>
<dbReference type="PANTHER" id="PTHR43567:SF5">
    <property type="entry name" value="HYPOTHETICAL CYTOSOLIC PROTEIN"/>
    <property type="match status" value="1"/>
</dbReference>
<proteinExistence type="inferred from homology"/>
<dbReference type="PANTHER" id="PTHR43567">
    <property type="entry name" value="FLAVOREDOXIN-RELATED-RELATED"/>
    <property type="match status" value="1"/>
</dbReference>
<evidence type="ECO:0000313" key="4">
    <source>
        <dbReference type="EMBL" id="ADV43312.1"/>
    </source>
</evidence>
<dbReference type="KEGG" id="bhl:Bache_1305"/>
<keyword evidence="2" id="KW-0812">Transmembrane</keyword>
<accession>E6SU11</accession>
<gene>
    <name evidence="4" type="ordered locus">Bache_1305</name>
</gene>
<reference evidence="4 5" key="2">
    <citation type="journal article" date="2011" name="Stand. Genomic Sci.">
        <title>Complete genome sequence of Bacteroides helcogenes type strain (P 36-108).</title>
        <authorList>
            <person name="Pati A."/>
            <person name="Gronow S."/>
            <person name="Zeytun A."/>
            <person name="Lapidus A."/>
            <person name="Nolan M."/>
            <person name="Hammon N."/>
            <person name="Deshpande S."/>
            <person name="Cheng J.F."/>
            <person name="Tapia R."/>
            <person name="Han C."/>
            <person name="Goodwin L."/>
            <person name="Pitluck S."/>
            <person name="Liolios K."/>
            <person name="Pagani I."/>
            <person name="Ivanova N."/>
            <person name="Mavromatis K."/>
            <person name="Chen A."/>
            <person name="Palaniappan K."/>
            <person name="Land M."/>
            <person name="Hauser L."/>
            <person name="Chang Y.J."/>
            <person name="Jeffries C.D."/>
            <person name="Detter J.C."/>
            <person name="Brambilla E."/>
            <person name="Rohde M."/>
            <person name="Goker M."/>
            <person name="Woyke T."/>
            <person name="Bristow J."/>
            <person name="Eisen J.A."/>
            <person name="Markowitz V."/>
            <person name="Hugenholtz P."/>
            <person name="Kyrpides N.C."/>
            <person name="Klenk H.P."/>
            <person name="Lucas S."/>
        </authorList>
    </citation>
    <scope>NUCLEOTIDE SEQUENCE [LARGE SCALE GENOMIC DNA]</scope>
    <source>
        <strain evidence="5">ATCC 35417 / DSM 20613 / JCM 6297 / CCUG 15421 / P 36-108</strain>
    </source>
</reference>
<dbReference type="GO" id="GO:0010181">
    <property type="term" value="F:FMN binding"/>
    <property type="evidence" value="ECO:0007669"/>
    <property type="project" value="InterPro"/>
</dbReference>
<dbReference type="STRING" id="693979.Bache_1305"/>
<protein>
    <submittedName>
        <fullName evidence="4">Flavin reductase domain protein FMN-binding protein</fullName>
    </submittedName>
</protein>
<dbReference type="HOGENOM" id="CLU_102849_1_0_10"/>
<dbReference type="SUPFAM" id="SSF50475">
    <property type="entry name" value="FMN-binding split barrel"/>
    <property type="match status" value="1"/>
</dbReference>
<sequence>MNQIILYRILLVIAVVAIIVLSVRLFSNKKETEIIVKEGEEEPVNSEKWVKTAPQQIVENPITLAKDGWFALATGKEDDMNAMTISWATIGHLWERPVLTVYVHPKRYTHGLMERNDYFTVTSFSEKDREKLSYLGSHSGRNEDKIKNAGLTVEYTELGNPTFTDGRLMIECRKLYSGTFDPTGFHQEKNSVFSEDDISIYTMYIGEIVNVWVKE</sequence>
<evidence type="ECO:0000259" key="3">
    <source>
        <dbReference type="Pfam" id="PF01613"/>
    </source>
</evidence>
<evidence type="ECO:0000313" key="5">
    <source>
        <dbReference type="Proteomes" id="UP000008630"/>
    </source>
</evidence>
<feature type="domain" description="Flavin reductase like" evidence="3">
    <location>
        <begin position="73"/>
        <end position="215"/>
    </location>
</feature>
<dbReference type="RefSeq" id="WP_013546906.1">
    <property type="nucleotide sequence ID" value="NC_014933.1"/>
</dbReference>
<keyword evidence="2" id="KW-0472">Membrane</keyword>
<dbReference type="GO" id="GO:0016646">
    <property type="term" value="F:oxidoreductase activity, acting on the CH-NH group of donors, NAD or NADP as acceptor"/>
    <property type="evidence" value="ECO:0007669"/>
    <property type="project" value="UniProtKB-ARBA"/>
</dbReference>
<dbReference type="Pfam" id="PF01613">
    <property type="entry name" value="Flavin_Reduct"/>
    <property type="match status" value="1"/>
</dbReference>